<sequence>MENLDNLYSLDARRKADVERSVESIIRDSGNSDVDISILIDTTPMAYAMLCSLLATQQLTKHEFDKAVRKLEDLTKNNDHYVKGKNDVSTVKLKERGMRR</sequence>
<comment type="caution">
    <text evidence="1">The sequence shown here is derived from an EMBL/GenBank/DDBJ whole genome shotgun (WGS) entry which is preliminary data.</text>
</comment>
<evidence type="ECO:0000313" key="1">
    <source>
        <dbReference type="EMBL" id="MFD1360793.1"/>
    </source>
</evidence>
<keyword evidence="2" id="KW-1185">Reference proteome</keyword>
<dbReference type="EMBL" id="JBHTNH010000003">
    <property type="protein sequence ID" value="MFD1360793.1"/>
    <property type="molecule type" value="Genomic_DNA"/>
</dbReference>
<dbReference type="Proteomes" id="UP001597178">
    <property type="component" value="Unassembled WGS sequence"/>
</dbReference>
<evidence type="ECO:0000313" key="2">
    <source>
        <dbReference type="Proteomes" id="UP001597178"/>
    </source>
</evidence>
<dbReference type="RefSeq" id="WP_382397722.1">
    <property type="nucleotide sequence ID" value="NZ_JBHTNH010000003.1"/>
</dbReference>
<gene>
    <name evidence="1" type="ORF">ACFQ4A_03750</name>
</gene>
<reference evidence="2" key="1">
    <citation type="journal article" date="2019" name="Int. J. Syst. Evol. Microbiol.">
        <title>The Global Catalogue of Microorganisms (GCM) 10K type strain sequencing project: providing services to taxonomists for standard genome sequencing and annotation.</title>
        <authorList>
            <consortium name="The Broad Institute Genomics Platform"/>
            <consortium name="The Broad Institute Genome Sequencing Center for Infectious Disease"/>
            <person name="Wu L."/>
            <person name="Ma J."/>
        </authorList>
    </citation>
    <scope>NUCLEOTIDE SEQUENCE [LARGE SCALE GENOMIC DNA]</scope>
    <source>
        <strain evidence="2">CCUG 54822</strain>
    </source>
</reference>
<protein>
    <submittedName>
        <fullName evidence="1">Uncharacterized protein</fullName>
    </submittedName>
</protein>
<organism evidence="1 2">
    <name type="scientific">Lentibacillus salinarum</name>
    <dbReference type="NCBI Taxonomy" id="446820"/>
    <lineage>
        <taxon>Bacteria</taxon>
        <taxon>Bacillati</taxon>
        <taxon>Bacillota</taxon>
        <taxon>Bacilli</taxon>
        <taxon>Bacillales</taxon>
        <taxon>Bacillaceae</taxon>
        <taxon>Lentibacillus</taxon>
    </lineage>
</organism>
<accession>A0ABW3ZSH1</accession>
<proteinExistence type="predicted"/>
<name>A0ABW3ZSH1_9BACI</name>